<feature type="transmembrane region" description="Helical" evidence="1">
    <location>
        <begin position="6"/>
        <end position="22"/>
    </location>
</feature>
<reference evidence="2 3" key="1">
    <citation type="submission" date="2017-07" db="EMBL/GenBank/DDBJ databases">
        <title>The genome sequence of Paludifilum halophilum highlights mechanisms for microbial adaptation to high salt environemnts.</title>
        <authorList>
            <person name="Belbahri L."/>
        </authorList>
    </citation>
    <scope>NUCLEOTIDE SEQUENCE [LARGE SCALE GENOMIC DNA]</scope>
    <source>
        <strain evidence="2 3">DSM 102817</strain>
    </source>
</reference>
<protein>
    <submittedName>
        <fullName evidence="2">Uncharacterized protein</fullName>
    </submittedName>
</protein>
<evidence type="ECO:0000313" key="2">
    <source>
        <dbReference type="EMBL" id="OYD09822.1"/>
    </source>
</evidence>
<comment type="caution">
    <text evidence="2">The sequence shown here is derived from an EMBL/GenBank/DDBJ whole genome shotgun (WGS) entry which is preliminary data.</text>
</comment>
<feature type="transmembrane region" description="Helical" evidence="1">
    <location>
        <begin position="153"/>
        <end position="171"/>
    </location>
</feature>
<gene>
    <name evidence="2" type="ORF">CHM34_02195</name>
</gene>
<keyword evidence="1" id="KW-1133">Transmembrane helix</keyword>
<name>A0A235BC83_9BACL</name>
<dbReference type="AlphaFoldDB" id="A0A235BC83"/>
<keyword evidence="3" id="KW-1185">Reference proteome</keyword>
<evidence type="ECO:0000313" key="3">
    <source>
        <dbReference type="Proteomes" id="UP000215459"/>
    </source>
</evidence>
<evidence type="ECO:0000256" key="1">
    <source>
        <dbReference type="SAM" id="Phobius"/>
    </source>
</evidence>
<organism evidence="2 3">
    <name type="scientific">Paludifilum halophilum</name>
    <dbReference type="NCBI Taxonomy" id="1642702"/>
    <lineage>
        <taxon>Bacteria</taxon>
        <taxon>Bacillati</taxon>
        <taxon>Bacillota</taxon>
        <taxon>Bacilli</taxon>
        <taxon>Bacillales</taxon>
        <taxon>Thermoactinomycetaceae</taxon>
        <taxon>Paludifilum</taxon>
    </lineage>
</organism>
<keyword evidence="1" id="KW-0472">Membrane</keyword>
<sequence length="172" mass="19791">MLHDGDVIILFLLIILLLYLVFRRWRRKKTVHPLVLESGRRIRGEVPDLLREEGYEVVASKQRLPLQVHVGDQSYDSRLYVDFIAKQNHEYFLVVVAKAKKPLRLSGAAVRDQFLAHVLAFQAAGVLYVNTDRGSFRKITFDITGVRRPLRRYYLSHLITLGVGALIAILIQ</sequence>
<dbReference type="EMBL" id="NOWF01000001">
    <property type="protein sequence ID" value="OYD09822.1"/>
    <property type="molecule type" value="Genomic_DNA"/>
</dbReference>
<dbReference type="OrthoDB" id="2988117at2"/>
<keyword evidence="1" id="KW-0812">Transmembrane</keyword>
<proteinExistence type="predicted"/>
<accession>A0A235BC83</accession>
<dbReference type="Proteomes" id="UP000215459">
    <property type="component" value="Unassembled WGS sequence"/>
</dbReference>
<dbReference type="RefSeq" id="WP_094262924.1">
    <property type="nucleotide sequence ID" value="NZ_NOWF01000001.1"/>
</dbReference>